<dbReference type="AlphaFoldDB" id="A0A1G9M7Q8"/>
<dbReference type="InterPro" id="IPR011991">
    <property type="entry name" value="ArsR-like_HTH"/>
</dbReference>
<dbReference type="Pfam" id="PF01022">
    <property type="entry name" value="HTH_5"/>
    <property type="match status" value="1"/>
</dbReference>
<dbReference type="Proteomes" id="UP000183162">
    <property type="component" value="Unassembled WGS sequence"/>
</dbReference>
<evidence type="ECO:0000256" key="1">
    <source>
        <dbReference type="ARBA" id="ARBA00023015"/>
    </source>
</evidence>
<dbReference type="Gene3D" id="1.10.10.10">
    <property type="entry name" value="Winged helix-like DNA-binding domain superfamily/Winged helix DNA-binding domain"/>
    <property type="match status" value="1"/>
</dbReference>
<evidence type="ECO:0000256" key="3">
    <source>
        <dbReference type="ARBA" id="ARBA00023163"/>
    </source>
</evidence>
<dbReference type="OrthoDB" id="9781958at2"/>
<evidence type="ECO:0000313" key="4">
    <source>
        <dbReference type="EMBL" id="SDL70310.1"/>
    </source>
</evidence>
<dbReference type="InterPro" id="IPR036388">
    <property type="entry name" value="WH-like_DNA-bd_sf"/>
</dbReference>
<gene>
    <name evidence="4" type="ORF">SAMN05216400_1406</name>
</gene>
<dbReference type="GO" id="GO:0003700">
    <property type="term" value="F:DNA-binding transcription factor activity"/>
    <property type="evidence" value="ECO:0007669"/>
    <property type="project" value="InterPro"/>
</dbReference>
<dbReference type="GO" id="GO:0003677">
    <property type="term" value="F:DNA binding"/>
    <property type="evidence" value="ECO:0007669"/>
    <property type="project" value="UniProtKB-KW"/>
</dbReference>
<dbReference type="InterPro" id="IPR051081">
    <property type="entry name" value="HTH_MetalResp_TranReg"/>
</dbReference>
<dbReference type="EMBL" id="FNGX01000004">
    <property type="protein sequence ID" value="SDL70310.1"/>
    <property type="molecule type" value="Genomic_DNA"/>
</dbReference>
<accession>A0A1G9M7Q8</accession>
<evidence type="ECO:0000313" key="5">
    <source>
        <dbReference type="Proteomes" id="UP000183162"/>
    </source>
</evidence>
<name>A0A1G9M7Q8_STREI</name>
<keyword evidence="1" id="KW-0805">Transcription regulation</keyword>
<sequence>MQLEINSEALPVYEALASKVRLQIIQLLSKKRMHIKEIADELHLSSAIITQHIKKLEEAQIVKTERIGHQKVVSLGIDRIEINFPKKIFNAYSTIETSIPVGHYTDYSVEPTCGLASKDDFIGPVDEPRYFMVPERMKAQIVWFTQGFLEYQAPNLLKKDDTLKMMEISFEIASEFPFTNNNWPSDITFSLNDQELGSWTSPGDFGDIRGKYTPKWYPDHLNQYGLLKTIRITEHGTNIDGDFLSPLKISDLDASADTWKFRFEVKGDAENVGGCTLFGENFGNYKQDIKVKLFYS</sequence>
<reference evidence="4 5" key="1">
    <citation type="submission" date="2016-10" db="EMBL/GenBank/DDBJ databases">
        <authorList>
            <person name="de Groot N.N."/>
        </authorList>
    </citation>
    <scope>NUCLEOTIDE SEQUENCE [LARGE SCALE GENOMIC DNA]</scope>
    <source>
        <strain evidence="4 5">Sb09</strain>
    </source>
</reference>
<dbReference type="SUPFAM" id="SSF46785">
    <property type="entry name" value="Winged helix' DNA-binding domain"/>
    <property type="match status" value="1"/>
</dbReference>
<dbReference type="RefSeq" id="WP_021141508.1">
    <property type="nucleotide sequence ID" value="NZ_CP046628.1"/>
</dbReference>
<dbReference type="PANTHER" id="PTHR33154:SF33">
    <property type="entry name" value="TRANSCRIPTIONAL REPRESSOR SDPR"/>
    <property type="match status" value="1"/>
</dbReference>
<dbReference type="PIRSF" id="PIRSF030050">
    <property type="entry name" value="UCP030050_HTH"/>
    <property type="match status" value="1"/>
</dbReference>
<proteinExistence type="predicted"/>
<organism evidence="4 5">
    <name type="scientific">Streptococcus equinus</name>
    <name type="common">Streptococcus bovis</name>
    <dbReference type="NCBI Taxonomy" id="1335"/>
    <lineage>
        <taxon>Bacteria</taxon>
        <taxon>Bacillati</taxon>
        <taxon>Bacillota</taxon>
        <taxon>Bacilli</taxon>
        <taxon>Lactobacillales</taxon>
        <taxon>Streptococcaceae</taxon>
        <taxon>Streptococcus</taxon>
    </lineage>
</organism>
<dbReference type="InterPro" id="IPR001845">
    <property type="entry name" value="HTH_ArsR_DNA-bd_dom"/>
</dbReference>
<dbReference type="SMART" id="SM00418">
    <property type="entry name" value="HTH_ARSR"/>
    <property type="match status" value="1"/>
</dbReference>
<dbReference type="InterPro" id="IPR016943">
    <property type="entry name" value="UCP030050_HTH"/>
</dbReference>
<protein>
    <submittedName>
        <fullName evidence="4">Predicted transcriptional regulator</fullName>
    </submittedName>
</protein>
<dbReference type="CDD" id="cd00090">
    <property type="entry name" value="HTH_ARSR"/>
    <property type="match status" value="1"/>
</dbReference>
<evidence type="ECO:0000256" key="2">
    <source>
        <dbReference type="ARBA" id="ARBA00023125"/>
    </source>
</evidence>
<dbReference type="InterPro" id="IPR036390">
    <property type="entry name" value="WH_DNA-bd_sf"/>
</dbReference>
<dbReference type="PANTHER" id="PTHR33154">
    <property type="entry name" value="TRANSCRIPTIONAL REGULATOR, ARSR FAMILY"/>
    <property type="match status" value="1"/>
</dbReference>
<keyword evidence="3" id="KW-0804">Transcription</keyword>
<keyword evidence="2" id="KW-0238">DNA-binding</keyword>
<dbReference type="PROSITE" id="PS50987">
    <property type="entry name" value="HTH_ARSR_2"/>
    <property type="match status" value="1"/>
</dbReference>